<protein>
    <recommendedName>
        <fullName evidence="5">Demethylmenaquinone methyltransferase</fullName>
    </recommendedName>
</protein>
<dbReference type="InterPro" id="IPR029063">
    <property type="entry name" value="SAM-dependent_MTases_sf"/>
</dbReference>
<name>A0A381YGG2_9ZZZZ</name>
<dbReference type="Gene3D" id="3.40.50.150">
    <property type="entry name" value="Vaccinia Virus protein VP39"/>
    <property type="match status" value="1"/>
</dbReference>
<dbReference type="Pfam" id="PF01209">
    <property type="entry name" value="Ubie_methyltran"/>
    <property type="match status" value="1"/>
</dbReference>
<dbReference type="AlphaFoldDB" id="A0A381YGG2"/>
<gene>
    <name evidence="4" type="ORF">METZ01_LOCUS128854</name>
</gene>
<dbReference type="NCBIfam" id="TIGR01934">
    <property type="entry name" value="MenG_MenH_UbiE"/>
    <property type="match status" value="1"/>
</dbReference>
<evidence type="ECO:0000256" key="2">
    <source>
        <dbReference type="ARBA" id="ARBA00022679"/>
    </source>
</evidence>
<evidence type="ECO:0000256" key="3">
    <source>
        <dbReference type="ARBA" id="ARBA00022691"/>
    </source>
</evidence>
<dbReference type="GO" id="GO:0032259">
    <property type="term" value="P:methylation"/>
    <property type="evidence" value="ECO:0007669"/>
    <property type="project" value="UniProtKB-KW"/>
</dbReference>
<organism evidence="4">
    <name type="scientific">marine metagenome</name>
    <dbReference type="NCBI Taxonomy" id="408172"/>
    <lineage>
        <taxon>unclassified sequences</taxon>
        <taxon>metagenomes</taxon>
        <taxon>ecological metagenomes</taxon>
    </lineage>
</organism>
<dbReference type="PROSITE" id="PS51608">
    <property type="entry name" value="SAM_MT_UBIE"/>
    <property type="match status" value="1"/>
</dbReference>
<keyword evidence="3" id="KW-0949">S-adenosyl-L-methionine</keyword>
<accession>A0A381YGG2</accession>
<evidence type="ECO:0000256" key="1">
    <source>
        <dbReference type="ARBA" id="ARBA00022603"/>
    </source>
</evidence>
<sequence>MFDAIAPRYDLLNRLLTFRLDVRWRRRTIDDLALPAGSTVLDLACGTGDLCRDLDRAGHRPIGMDLSWGMLAAARTDAPLVHADALRLPTPAGTVDGVTCGFALRNLAALEPFFGELARVLRPGGRIALLEVDRPRNPLLRAGHSVYFGRVVPFIGGLLSDRTAYRYLPRSVVYLPTEPELLHQIMQAGFTDVTKIHLSGGIAQLLTATRNA</sequence>
<dbReference type="PANTHER" id="PTHR43591:SF24">
    <property type="entry name" value="2-METHOXY-6-POLYPRENYL-1,4-BENZOQUINOL METHYLASE, MITOCHONDRIAL"/>
    <property type="match status" value="1"/>
</dbReference>
<dbReference type="InterPro" id="IPR004033">
    <property type="entry name" value="UbiE/COQ5_MeTrFase"/>
</dbReference>
<dbReference type="SUPFAM" id="SSF53335">
    <property type="entry name" value="S-adenosyl-L-methionine-dependent methyltransferases"/>
    <property type="match status" value="1"/>
</dbReference>
<evidence type="ECO:0000313" key="4">
    <source>
        <dbReference type="EMBL" id="SVA76000.1"/>
    </source>
</evidence>
<evidence type="ECO:0008006" key="5">
    <source>
        <dbReference type="Google" id="ProtNLM"/>
    </source>
</evidence>
<dbReference type="EMBL" id="UINC01018157">
    <property type="protein sequence ID" value="SVA76000.1"/>
    <property type="molecule type" value="Genomic_DNA"/>
</dbReference>
<reference evidence="4" key="1">
    <citation type="submission" date="2018-05" db="EMBL/GenBank/DDBJ databases">
        <authorList>
            <person name="Lanie J.A."/>
            <person name="Ng W.-L."/>
            <person name="Kazmierczak K.M."/>
            <person name="Andrzejewski T.M."/>
            <person name="Davidsen T.M."/>
            <person name="Wayne K.J."/>
            <person name="Tettelin H."/>
            <person name="Glass J.I."/>
            <person name="Rusch D."/>
            <person name="Podicherti R."/>
            <person name="Tsui H.-C.T."/>
            <person name="Winkler M.E."/>
        </authorList>
    </citation>
    <scope>NUCLEOTIDE SEQUENCE</scope>
</reference>
<dbReference type="CDD" id="cd02440">
    <property type="entry name" value="AdoMet_MTases"/>
    <property type="match status" value="1"/>
</dbReference>
<dbReference type="PANTHER" id="PTHR43591">
    <property type="entry name" value="METHYLTRANSFERASE"/>
    <property type="match status" value="1"/>
</dbReference>
<dbReference type="HAMAP" id="MF_01813">
    <property type="entry name" value="MenG_UbiE_methyltr"/>
    <property type="match status" value="1"/>
</dbReference>
<keyword evidence="1" id="KW-0489">Methyltransferase</keyword>
<dbReference type="GO" id="GO:0008168">
    <property type="term" value="F:methyltransferase activity"/>
    <property type="evidence" value="ECO:0007669"/>
    <property type="project" value="UniProtKB-KW"/>
</dbReference>
<proteinExistence type="inferred from homology"/>
<keyword evidence="2" id="KW-0808">Transferase</keyword>